<dbReference type="EMBL" id="CP001818">
    <property type="protein sequence ID" value="ACZ19431.1"/>
    <property type="molecule type" value="Genomic_DNA"/>
</dbReference>
<evidence type="ECO:0000256" key="2">
    <source>
        <dbReference type="ARBA" id="ARBA00022741"/>
    </source>
</evidence>
<accession>D1B5Z0</accession>
<dbReference type="Pfam" id="PF06470">
    <property type="entry name" value="SMC_hinge"/>
    <property type="match status" value="1"/>
</dbReference>
<name>D1B5Z0_THEAS</name>
<feature type="coiled-coil region" evidence="6">
    <location>
        <begin position="160"/>
        <end position="247"/>
    </location>
</feature>
<dbReference type="KEGG" id="tai:Taci_1199"/>
<comment type="function">
    <text evidence="6">Required for chromosome condensation and partitioning.</text>
</comment>
<keyword evidence="3 6" id="KW-0067">ATP-binding</keyword>
<dbReference type="PATRIC" id="fig|525903.6.peg.1199"/>
<keyword evidence="9" id="KW-1185">Reference proteome</keyword>
<feature type="binding site" evidence="6">
    <location>
        <begin position="32"/>
        <end position="39"/>
    </location>
    <ligand>
        <name>ATP</name>
        <dbReference type="ChEBI" id="CHEBI:30616"/>
    </ligand>
</feature>
<dbReference type="InterPro" id="IPR024704">
    <property type="entry name" value="SMC"/>
</dbReference>
<dbReference type="GO" id="GO:0005737">
    <property type="term" value="C:cytoplasm"/>
    <property type="evidence" value="ECO:0007669"/>
    <property type="project" value="UniProtKB-SubCell"/>
</dbReference>
<proteinExistence type="inferred from homology"/>
<dbReference type="Pfam" id="PF02463">
    <property type="entry name" value="SMC_N"/>
    <property type="match status" value="1"/>
</dbReference>
<feature type="coiled-coil region" evidence="6">
    <location>
        <begin position="657"/>
        <end position="811"/>
    </location>
</feature>
<dbReference type="Gene3D" id="1.20.1060.20">
    <property type="match status" value="1"/>
</dbReference>
<dbReference type="HAMAP" id="MF_01894">
    <property type="entry name" value="Smc_prok"/>
    <property type="match status" value="1"/>
</dbReference>
<sequence length="1134" mass="127217">MYIGRIGLNGFKSFGGVHELPLEMGMVAIVGPNGSGKSNILDALKWTLGEGSPSRLRINRQSDLLFQGSASLPPAKEAEVSVLFRGDGMSTSISRRVQQDGTTAVFVDGVRRTLAELEEAKRRIHMEGDRFAFIGQGEVSEVIQQRPMARRMLLESLLGIDFYRKRRNESSDRLKEVSEDLGRLMAFYGELSSRRREISQEVERARRAREIQSELEGLHRDHYWWRRSSLEARLSEVRSALESLTAQREMRARWLKVWREAASGLDSKGRELDLALGGARAAMEDLERRMEEWRRRCFSLGTMVMEARRSGAEVARERDSLLEALASAHEELRQATEQLASAQGEVEALRSQEASSRGRLQDLEERVRSNQSRLERIRQEEARAKEALSSSMASLKALGVQRLDALKGLRGLESALEEARGRLMQERARLDLAEEGAQRANSLHRQALAEFQAGAERLQSLKRQLAKVRSSVDELEETLELQVLPKPVQGIVSAARLGKVRAKPTVLMDAFRCPKEISGAVEAFLGGRQFWLLVDTLEESGECIAFLKSRSLGRATFLPLERCVPRRPDRANLRSAPGVVGFAMDLIEADSRYERALQHLMGDLLVVRDYDSGKEVARSSFRGPIVTLEGDVFQPTGAVSGGQSRSQRSAMEIRCALEEGRGRLSELETRVEEESKALKALEEAESRLASESREAIADLSVVRSRVEEAASEVQRLERDHQRLRDVIEDLNRRMSQEGRRVLELRAPRDPGEGEDLEELKSQLESLREAHREASMRLALGEERLSGARALVDRMAAEMDRLKGRLAQLEASTSDRDGRLASALGELRGLGVRWLEAWRELSELRARRDQVMEASTDLRGRLERVRGRMASAMEALGGVDMALEGLSREEGALCRELEELISSHEESYPYPSVVPPIQGEGLRQRIRELERALREMGPVDMGVLSESRSLDERMEFLKDQMEDLRRAMGELERLISEADHRAQTVFMGSLRDIDHRFDSLFKRLFGGGEARLELMEGAGPWDAGVEITARPPGKKPQGISQLSGGEQSLTAVALLFASLEVAGCPMAVLDEVDAALDEVNLRRFADLAAESAEERQILVMTHRRITMERARLLYGVTLREPGLSQVVGVRLEDWD</sequence>
<dbReference type="GO" id="GO:0006260">
    <property type="term" value="P:DNA replication"/>
    <property type="evidence" value="ECO:0007669"/>
    <property type="project" value="UniProtKB-UniRule"/>
</dbReference>
<feature type="coiled-coil region" evidence="6">
    <location>
        <begin position="276"/>
        <end position="478"/>
    </location>
</feature>
<dbReference type="OrthoDB" id="9808768at2"/>
<dbReference type="Proteomes" id="UP000002030">
    <property type="component" value="Chromosome"/>
</dbReference>
<dbReference type="Gene3D" id="3.30.70.1620">
    <property type="match status" value="1"/>
</dbReference>
<keyword evidence="4 6" id="KW-0175">Coiled coil</keyword>
<dbReference type="GO" id="GO:0005524">
    <property type="term" value="F:ATP binding"/>
    <property type="evidence" value="ECO:0007669"/>
    <property type="project" value="UniProtKB-UniRule"/>
</dbReference>
<dbReference type="GO" id="GO:0016887">
    <property type="term" value="F:ATP hydrolysis activity"/>
    <property type="evidence" value="ECO:0007669"/>
    <property type="project" value="InterPro"/>
</dbReference>
<comment type="domain">
    <text evidence="6">Contains large globular domains required for ATP hydrolysis at each terminus and a third globular domain forming a flexible hinge near the middle of the molecule. These domains are separated by coiled-coil structures.</text>
</comment>
<dbReference type="GO" id="GO:0030261">
    <property type="term" value="P:chromosome condensation"/>
    <property type="evidence" value="ECO:0007669"/>
    <property type="project" value="InterPro"/>
</dbReference>
<evidence type="ECO:0000256" key="1">
    <source>
        <dbReference type="ARBA" id="ARBA00022490"/>
    </source>
</evidence>
<dbReference type="PIRSF" id="PIRSF005719">
    <property type="entry name" value="SMC"/>
    <property type="match status" value="1"/>
</dbReference>
<dbReference type="GO" id="GO:0007062">
    <property type="term" value="P:sister chromatid cohesion"/>
    <property type="evidence" value="ECO:0007669"/>
    <property type="project" value="InterPro"/>
</dbReference>
<dbReference type="HOGENOM" id="CLU_001042_2_3_0"/>
<organism evidence="8 9">
    <name type="scientific">Thermanaerovibrio acidaminovorans (strain ATCC 49978 / DSM 6589 / Su883)</name>
    <name type="common">Selenomonas acidaminovorans</name>
    <dbReference type="NCBI Taxonomy" id="525903"/>
    <lineage>
        <taxon>Bacteria</taxon>
        <taxon>Thermotogati</taxon>
        <taxon>Synergistota</taxon>
        <taxon>Synergistia</taxon>
        <taxon>Synergistales</taxon>
        <taxon>Synergistaceae</taxon>
        <taxon>Thermanaerovibrio</taxon>
    </lineage>
</organism>
<dbReference type="SUPFAM" id="SSF75553">
    <property type="entry name" value="Smc hinge domain"/>
    <property type="match status" value="1"/>
</dbReference>
<dbReference type="SUPFAM" id="SSF52540">
    <property type="entry name" value="P-loop containing nucleoside triphosphate hydrolases"/>
    <property type="match status" value="1"/>
</dbReference>
<dbReference type="InterPro" id="IPR027417">
    <property type="entry name" value="P-loop_NTPase"/>
</dbReference>
<dbReference type="InterPro" id="IPR011890">
    <property type="entry name" value="SMC_prok"/>
</dbReference>
<dbReference type="SMART" id="SM00968">
    <property type="entry name" value="SMC_hinge"/>
    <property type="match status" value="1"/>
</dbReference>
<evidence type="ECO:0000313" key="9">
    <source>
        <dbReference type="Proteomes" id="UP000002030"/>
    </source>
</evidence>
<feature type="coiled-coil region" evidence="6">
    <location>
        <begin position="946"/>
        <end position="980"/>
    </location>
</feature>
<evidence type="ECO:0000256" key="5">
    <source>
        <dbReference type="ARBA" id="ARBA00023125"/>
    </source>
</evidence>
<dbReference type="GO" id="GO:0003677">
    <property type="term" value="F:DNA binding"/>
    <property type="evidence" value="ECO:0007669"/>
    <property type="project" value="UniProtKB-UniRule"/>
</dbReference>
<protein>
    <recommendedName>
        <fullName evidence="6">Chromosome partition protein Smc</fullName>
    </recommendedName>
</protein>
<dbReference type="InterPro" id="IPR036277">
    <property type="entry name" value="SMC_hinge_sf"/>
</dbReference>
<dbReference type="PANTHER" id="PTHR43977">
    <property type="entry name" value="STRUCTURAL MAINTENANCE OF CHROMOSOMES PROTEIN 3"/>
    <property type="match status" value="1"/>
</dbReference>
<dbReference type="STRING" id="525903.Taci_1199"/>
<dbReference type="GO" id="GO:0005694">
    <property type="term" value="C:chromosome"/>
    <property type="evidence" value="ECO:0007669"/>
    <property type="project" value="InterPro"/>
</dbReference>
<dbReference type="eggNOG" id="COG1196">
    <property type="taxonomic scope" value="Bacteria"/>
</dbReference>
<reference evidence="8 9" key="1">
    <citation type="journal article" date="2009" name="Stand. Genomic Sci.">
        <title>Complete genome sequence of Thermanaerovibrio acidaminovorans type strain (Su883).</title>
        <authorList>
            <person name="Chovatia M."/>
            <person name="Sikorski J."/>
            <person name="Schroder M."/>
            <person name="Lapidus A."/>
            <person name="Nolan M."/>
            <person name="Tice H."/>
            <person name="Glavina Del Rio T."/>
            <person name="Copeland A."/>
            <person name="Cheng J.F."/>
            <person name="Lucas S."/>
            <person name="Chen F."/>
            <person name="Bruce D."/>
            <person name="Goodwin L."/>
            <person name="Pitluck S."/>
            <person name="Ivanova N."/>
            <person name="Mavromatis K."/>
            <person name="Ovchinnikova G."/>
            <person name="Pati A."/>
            <person name="Chen A."/>
            <person name="Palaniappan K."/>
            <person name="Land M."/>
            <person name="Hauser L."/>
            <person name="Chang Y.J."/>
            <person name="Jeffries C.D."/>
            <person name="Chain P."/>
            <person name="Saunders E."/>
            <person name="Detter J.C."/>
            <person name="Brettin T."/>
            <person name="Rohde M."/>
            <person name="Goker M."/>
            <person name="Spring S."/>
            <person name="Bristow J."/>
            <person name="Markowitz V."/>
            <person name="Hugenholtz P."/>
            <person name="Kyrpides N.C."/>
            <person name="Klenk H.P."/>
            <person name="Eisen J.A."/>
        </authorList>
    </citation>
    <scope>NUCLEOTIDE SEQUENCE [LARGE SCALE GENOMIC DNA]</scope>
    <source>
        <strain evidence="9">ATCC 49978 / DSM 6589 / Su883</strain>
    </source>
</reference>
<evidence type="ECO:0000256" key="6">
    <source>
        <dbReference type="HAMAP-Rule" id="MF_01894"/>
    </source>
</evidence>
<keyword evidence="5 6" id="KW-0238">DNA-binding</keyword>
<dbReference type="AlphaFoldDB" id="D1B5Z0"/>
<comment type="subcellular location">
    <subcellularLocation>
        <location evidence="6">Cytoplasm</location>
    </subcellularLocation>
</comment>
<dbReference type="NCBIfam" id="TIGR02168">
    <property type="entry name" value="SMC_prok_B"/>
    <property type="match status" value="1"/>
</dbReference>
<evidence type="ECO:0000313" key="8">
    <source>
        <dbReference type="EMBL" id="ACZ19431.1"/>
    </source>
</evidence>
<dbReference type="Gene3D" id="3.40.50.300">
    <property type="entry name" value="P-loop containing nucleotide triphosphate hydrolases"/>
    <property type="match status" value="2"/>
</dbReference>
<dbReference type="EnsemblBacteria" id="ACZ19431">
    <property type="protein sequence ID" value="ACZ19431"/>
    <property type="gene ID" value="Taci_1199"/>
</dbReference>
<evidence type="ECO:0000256" key="4">
    <source>
        <dbReference type="ARBA" id="ARBA00023054"/>
    </source>
</evidence>
<dbReference type="InterPro" id="IPR010935">
    <property type="entry name" value="SMC_hinge"/>
</dbReference>
<feature type="domain" description="SMC hinge" evidence="7">
    <location>
        <begin position="504"/>
        <end position="617"/>
    </location>
</feature>
<dbReference type="InterPro" id="IPR003395">
    <property type="entry name" value="RecF/RecN/SMC_N"/>
</dbReference>
<evidence type="ECO:0000259" key="7">
    <source>
        <dbReference type="SMART" id="SM00968"/>
    </source>
</evidence>
<comment type="similarity">
    <text evidence="6">Belongs to the SMC family.</text>
</comment>
<gene>
    <name evidence="6" type="primary">smc</name>
    <name evidence="8" type="ordered locus">Taci_1199</name>
</gene>
<keyword evidence="1 6" id="KW-0963">Cytoplasm</keyword>
<dbReference type="RefSeq" id="WP_012869943.1">
    <property type="nucleotide sequence ID" value="NC_013522.1"/>
</dbReference>
<dbReference type="Gene3D" id="1.10.287.1490">
    <property type="match status" value="2"/>
</dbReference>
<keyword evidence="2 6" id="KW-0547">Nucleotide-binding</keyword>
<dbReference type="GO" id="GO:0007059">
    <property type="term" value="P:chromosome segregation"/>
    <property type="evidence" value="ECO:0007669"/>
    <property type="project" value="UniProtKB-UniRule"/>
</dbReference>
<comment type="subunit">
    <text evidence="6">Homodimer.</text>
</comment>
<evidence type="ECO:0000256" key="3">
    <source>
        <dbReference type="ARBA" id="ARBA00022840"/>
    </source>
</evidence>